<feature type="domain" description="Glutamine amidotransferase" evidence="4">
    <location>
        <begin position="91"/>
        <end position="242"/>
    </location>
</feature>
<dbReference type="Proteomes" id="UP000266723">
    <property type="component" value="Unassembled WGS sequence"/>
</dbReference>
<proteinExistence type="inferred from homology"/>
<reference evidence="5 6" key="1">
    <citation type="journal article" date="2020" name="BMC Genomics">
        <title>Intraspecific diversification of the crop wild relative Brassica cretica Lam. using demographic model selection.</title>
        <authorList>
            <person name="Kioukis A."/>
            <person name="Michalopoulou V.A."/>
            <person name="Briers L."/>
            <person name="Pirintsos S."/>
            <person name="Studholme D.J."/>
            <person name="Pavlidis P."/>
            <person name="Sarris P.F."/>
        </authorList>
    </citation>
    <scope>NUCLEOTIDE SEQUENCE [LARGE SCALE GENOMIC DNA]</scope>
    <source>
        <strain evidence="6">cv. PFS-1207/04</strain>
    </source>
</reference>
<evidence type="ECO:0000259" key="4">
    <source>
        <dbReference type="Pfam" id="PF00117"/>
    </source>
</evidence>
<dbReference type="EMBL" id="QGKV02001507">
    <property type="protein sequence ID" value="KAF3532856.1"/>
    <property type="molecule type" value="Genomic_DNA"/>
</dbReference>
<evidence type="ECO:0000313" key="5">
    <source>
        <dbReference type="EMBL" id="KAF3532856.1"/>
    </source>
</evidence>
<dbReference type="SUPFAM" id="SSF52317">
    <property type="entry name" value="Class I glutamine amidotransferase-like"/>
    <property type="match status" value="1"/>
</dbReference>
<dbReference type="CDD" id="cd01741">
    <property type="entry name" value="GATase1_1"/>
    <property type="match status" value="1"/>
</dbReference>
<comment type="caution">
    <text evidence="5">The sequence shown here is derived from an EMBL/GenBank/DDBJ whole genome shotgun (WGS) entry which is preliminary data.</text>
</comment>
<organism evidence="5 6">
    <name type="scientific">Brassica cretica</name>
    <name type="common">Mustard</name>
    <dbReference type="NCBI Taxonomy" id="69181"/>
    <lineage>
        <taxon>Eukaryota</taxon>
        <taxon>Viridiplantae</taxon>
        <taxon>Streptophyta</taxon>
        <taxon>Embryophyta</taxon>
        <taxon>Tracheophyta</taxon>
        <taxon>Spermatophyta</taxon>
        <taxon>Magnoliopsida</taxon>
        <taxon>eudicotyledons</taxon>
        <taxon>Gunneridae</taxon>
        <taxon>Pentapetalae</taxon>
        <taxon>rosids</taxon>
        <taxon>malvids</taxon>
        <taxon>Brassicales</taxon>
        <taxon>Brassicaceae</taxon>
        <taxon>Brassiceae</taxon>
        <taxon>Brassica</taxon>
    </lineage>
</organism>
<evidence type="ECO:0000313" key="6">
    <source>
        <dbReference type="Proteomes" id="UP000266723"/>
    </source>
</evidence>
<dbReference type="InterPro" id="IPR017926">
    <property type="entry name" value="GATASE"/>
</dbReference>
<dbReference type="InterPro" id="IPR044992">
    <property type="entry name" value="ChyE-like"/>
</dbReference>
<dbReference type="InterPro" id="IPR029062">
    <property type="entry name" value="Class_I_gatase-like"/>
</dbReference>
<name>A0ABQ7BL06_BRACR</name>
<comment type="similarity">
    <text evidence="3">Belongs to the peptidase C26 family.</text>
</comment>
<protein>
    <recommendedName>
        <fullName evidence="4">Glutamine amidotransferase domain-containing protein</fullName>
    </recommendedName>
</protein>
<evidence type="ECO:0000256" key="2">
    <source>
        <dbReference type="ARBA" id="ARBA00005179"/>
    </source>
</evidence>
<dbReference type="Gene3D" id="3.40.50.880">
    <property type="match status" value="1"/>
</dbReference>
<sequence>MLDLRQELQLYLRCSIRDGKTALFWYDYWTELDPLYLLFGSSGPASLRIPLNVTVSQAVCDEFVKKEYGGYHNVFVSTFGDEGEHWDSFRVVEGEFPDEKDLDKYDGFVISGSSHDSFENDPWILKLCEIVKKLDEMKKKILGICFGHQIIARVRGGTVGRARKGPELKLTDITIVKDAIKPGSFFGNEIPNSIAILKLHQDEVLVLPESAKVLAYSEKYEVEMFSIEDHLFCIQGHPEYNKEILHEIVDRVLRLGFIKQDFADAAKASMENRGADRKLLETICKNFLKGRVPAN</sequence>
<comment type="pathway">
    <text evidence="2">Secondary metabolite biosynthesis.</text>
</comment>
<accession>A0ABQ7BL06</accession>
<gene>
    <name evidence="5" type="ORF">DY000_02036950</name>
</gene>
<dbReference type="PANTHER" id="PTHR42695">
    <property type="entry name" value="GLUTAMINE AMIDOTRANSFERASE YLR126C-RELATED"/>
    <property type="match status" value="1"/>
</dbReference>
<comment type="subcellular location">
    <subcellularLocation>
        <location evidence="1">Cytoplasm</location>
        <location evidence="1">Cytosol</location>
    </subcellularLocation>
</comment>
<dbReference type="PROSITE" id="PS51273">
    <property type="entry name" value="GATASE_TYPE_1"/>
    <property type="match status" value="1"/>
</dbReference>
<dbReference type="PANTHER" id="PTHR42695:SF7">
    <property type="entry name" value="GLUTAMINE AMIDOTRANSFERASE DOMAIN-CONTAINING PROTEIN"/>
    <property type="match status" value="1"/>
</dbReference>
<dbReference type="Pfam" id="PF00117">
    <property type="entry name" value="GATase"/>
    <property type="match status" value="1"/>
</dbReference>
<keyword evidence="6" id="KW-1185">Reference proteome</keyword>
<evidence type="ECO:0000256" key="3">
    <source>
        <dbReference type="ARBA" id="ARBA00011083"/>
    </source>
</evidence>
<evidence type="ECO:0000256" key="1">
    <source>
        <dbReference type="ARBA" id="ARBA00004514"/>
    </source>
</evidence>